<dbReference type="AlphaFoldDB" id="A0A0A8ZG72"/>
<reference evidence="1" key="1">
    <citation type="submission" date="2014-09" db="EMBL/GenBank/DDBJ databases">
        <authorList>
            <person name="Magalhaes I.L.F."/>
            <person name="Oliveira U."/>
            <person name="Santos F.R."/>
            <person name="Vidigal T.H.D.A."/>
            <person name="Brescovit A.D."/>
            <person name="Santos A.J."/>
        </authorList>
    </citation>
    <scope>NUCLEOTIDE SEQUENCE</scope>
    <source>
        <tissue evidence="1">Shoot tissue taken approximately 20 cm above the soil surface</tissue>
    </source>
</reference>
<proteinExistence type="predicted"/>
<organism evidence="1">
    <name type="scientific">Arundo donax</name>
    <name type="common">Giant reed</name>
    <name type="synonym">Donax arundinaceus</name>
    <dbReference type="NCBI Taxonomy" id="35708"/>
    <lineage>
        <taxon>Eukaryota</taxon>
        <taxon>Viridiplantae</taxon>
        <taxon>Streptophyta</taxon>
        <taxon>Embryophyta</taxon>
        <taxon>Tracheophyta</taxon>
        <taxon>Spermatophyta</taxon>
        <taxon>Magnoliopsida</taxon>
        <taxon>Liliopsida</taxon>
        <taxon>Poales</taxon>
        <taxon>Poaceae</taxon>
        <taxon>PACMAD clade</taxon>
        <taxon>Arundinoideae</taxon>
        <taxon>Arundineae</taxon>
        <taxon>Arundo</taxon>
    </lineage>
</organism>
<protein>
    <submittedName>
        <fullName evidence="1">Uncharacterized protein</fullName>
    </submittedName>
</protein>
<dbReference type="EMBL" id="GBRH01261257">
    <property type="protein sequence ID" value="JAD36638.1"/>
    <property type="molecule type" value="Transcribed_RNA"/>
</dbReference>
<evidence type="ECO:0000313" key="1">
    <source>
        <dbReference type="EMBL" id="JAD36638.1"/>
    </source>
</evidence>
<sequence length="63" mass="7480">MYRDLTNVVQWLHQLGLTGLSLLEAFGAEAMNRDTDWQLFYQYLEVQNYIDFKKQLAARQARP</sequence>
<name>A0A0A8ZG72_ARUDO</name>
<reference evidence="1" key="2">
    <citation type="journal article" date="2015" name="Data Brief">
        <title>Shoot transcriptome of the giant reed, Arundo donax.</title>
        <authorList>
            <person name="Barrero R.A."/>
            <person name="Guerrero F.D."/>
            <person name="Moolhuijzen P."/>
            <person name="Goolsby J.A."/>
            <person name="Tidwell J."/>
            <person name="Bellgard S.E."/>
            <person name="Bellgard M.I."/>
        </authorList>
    </citation>
    <scope>NUCLEOTIDE SEQUENCE</scope>
    <source>
        <tissue evidence="1">Shoot tissue taken approximately 20 cm above the soil surface</tissue>
    </source>
</reference>
<accession>A0A0A8ZG72</accession>